<dbReference type="AlphaFoldDB" id="A0A3N3DU37"/>
<evidence type="ECO:0000313" key="3">
    <source>
        <dbReference type="EMBL" id="ROV60710.1"/>
    </source>
</evidence>
<reference evidence="2 4" key="1">
    <citation type="submission" date="2018-11" db="EMBL/GenBank/DDBJ databases">
        <title>Vibrio ponticus strain CAIM 1751 pathogenic for the snapper Lutjanus guttatus.</title>
        <authorList>
            <person name="Soto-Rodriguez S."/>
            <person name="Lozano-Olvera R."/>
            <person name="Gomez-Gil B."/>
        </authorList>
    </citation>
    <scope>NUCLEOTIDE SEQUENCE [LARGE SCALE GENOMIC DNA]</scope>
    <source>
        <strain evidence="2 4">CAIM 1751</strain>
    </source>
</reference>
<dbReference type="Proteomes" id="UP000278792">
    <property type="component" value="Unassembled WGS sequence"/>
</dbReference>
<comment type="caution">
    <text evidence="2">The sequence shown here is derived from an EMBL/GenBank/DDBJ whole genome shotgun (WGS) entry which is preliminary data.</text>
</comment>
<accession>A0A3N3DU37</accession>
<protein>
    <submittedName>
        <fullName evidence="2">Uncharacterized protein</fullName>
    </submittedName>
</protein>
<feature type="signal peptide" evidence="1">
    <location>
        <begin position="1"/>
        <end position="23"/>
    </location>
</feature>
<proteinExistence type="predicted"/>
<gene>
    <name evidence="3" type="ORF">EGH82_08130</name>
    <name evidence="2" type="ORF">EGH82_20630</name>
</gene>
<dbReference type="RefSeq" id="WP_123781574.1">
    <property type="nucleotide sequence ID" value="NZ_RKIK01000017.1"/>
</dbReference>
<organism evidence="2 4">
    <name type="scientific">Vibrio ponticus</name>
    <dbReference type="NCBI Taxonomy" id="265668"/>
    <lineage>
        <taxon>Bacteria</taxon>
        <taxon>Pseudomonadati</taxon>
        <taxon>Pseudomonadota</taxon>
        <taxon>Gammaproteobacteria</taxon>
        <taxon>Vibrionales</taxon>
        <taxon>Vibrionaceae</taxon>
        <taxon>Vibrio</taxon>
    </lineage>
</organism>
<feature type="chain" id="PRO_5036086901" evidence="1">
    <location>
        <begin position="24"/>
        <end position="384"/>
    </location>
</feature>
<keyword evidence="1" id="KW-0732">Signal</keyword>
<evidence type="ECO:0000313" key="2">
    <source>
        <dbReference type="EMBL" id="ROV57980.1"/>
    </source>
</evidence>
<sequence length="384" mass="40635">MNNVNKYLLAAGMSQLVAISAFAAVPNTFTSGTPALASEVNENFTDLDSRLAAIEEVYATVDLDCGADADALVDALDSDRNATVRTTYNVTGNCNGTYITRSDVVIDGDGSATILGNYNEYGESLYIEKQSNVRLRDINLQGTLTVTSNSTARLEGVAFAAPVIESNDDGGNDYLPNLDIRSAYLRIQSGSLDNVSLHANKNSAVEIRSDVTGNAFQVVADGNSTIVTKSNAGVGLVEAIGTSSIFAAALNATEVIAEGGSYIEVDSINASGRGEAYGNSRIAVWGNASFAEEFYLNGNSSLEVDGDFSSDTLECQFNSTMKIQGNTSIAGTFDWVSNGEVFGVSIQKGCHAQFEGTTPANNKVNIDNYSSAIDGNWTELYQQF</sequence>
<name>A0A3N3DU37_9VIBR</name>
<evidence type="ECO:0000256" key="1">
    <source>
        <dbReference type="SAM" id="SignalP"/>
    </source>
</evidence>
<dbReference type="EMBL" id="RKIK01000101">
    <property type="protein sequence ID" value="ROV57980.1"/>
    <property type="molecule type" value="Genomic_DNA"/>
</dbReference>
<dbReference type="EMBL" id="RKIK01000017">
    <property type="protein sequence ID" value="ROV60710.1"/>
    <property type="molecule type" value="Genomic_DNA"/>
</dbReference>
<evidence type="ECO:0000313" key="4">
    <source>
        <dbReference type="Proteomes" id="UP000278792"/>
    </source>
</evidence>